<dbReference type="OrthoDB" id="6504878at2"/>
<accession>B9XP50</accession>
<dbReference type="EMBL" id="ABOX02000044">
    <property type="protein sequence ID" value="EEF58406.1"/>
    <property type="molecule type" value="Genomic_DNA"/>
</dbReference>
<sequence precursor="true">MKKSSFNISLSLLVAALTGCSSVASHVNNPHAGAYAGVRQNFHDIDHPEDAKFSSYKWVNYLDVPFSATSDAITLPIDLALHSPAKEVKDGAEPTP</sequence>
<dbReference type="Proteomes" id="UP000003688">
    <property type="component" value="Unassembled WGS sequence"/>
</dbReference>
<keyword evidence="1" id="KW-0732">Signal</keyword>
<dbReference type="PROSITE" id="PS51257">
    <property type="entry name" value="PROKAR_LIPOPROTEIN"/>
    <property type="match status" value="1"/>
</dbReference>
<protein>
    <recommendedName>
        <fullName evidence="4">Lipoprotein</fullName>
    </recommendedName>
</protein>
<organism evidence="2 3">
    <name type="scientific">Pedosphaera parvula (strain Ellin514)</name>
    <dbReference type="NCBI Taxonomy" id="320771"/>
    <lineage>
        <taxon>Bacteria</taxon>
        <taxon>Pseudomonadati</taxon>
        <taxon>Verrucomicrobiota</taxon>
        <taxon>Pedosphaerae</taxon>
        <taxon>Pedosphaerales</taxon>
        <taxon>Pedosphaeraceae</taxon>
        <taxon>Pedosphaera</taxon>
    </lineage>
</organism>
<feature type="signal peptide" evidence="1">
    <location>
        <begin position="1"/>
        <end position="26"/>
    </location>
</feature>
<dbReference type="AlphaFoldDB" id="B9XP50"/>
<gene>
    <name evidence="2" type="ORF">Cflav_PD6149</name>
</gene>
<evidence type="ECO:0008006" key="4">
    <source>
        <dbReference type="Google" id="ProtNLM"/>
    </source>
</evidence>
<dbReference type="RefSeq" id="WP_007417586.1">
    <property type="nucleotide sequence ID" value="NZ_ABOX02000044.1"/>
</dbReference>
<evidence type="ECO:0000256" key="1">
    <source>
        <dbReference type="SAM" id="SignalP"/>
    </source>
</evidence>
<keyword evidence="3" id="KW-1185">Reference proteome</keyword>
<comment type="caution">
    <text evidence="2">The sequence shown here is derived from an EMBL/GenBank/DDBJ whole genome shotgun (WGS) entry which is preliminary data.</text>
</comment>
<dbReference type="STRING" id="320771.Cflav_PD6149"/>
<feature type="chain" id="PRO_5002895004" description="Lipoprotein" evidence="1">
    <location>
        <begin position="27"/>
        <end position="96"/>
    </location>
</feature>
<evidence type="ECO:0000313" key="2">
    <source>
        <dbReference type="EMBL" id="EEF58406.1"/>
    </source>
</evidence>
<proteinExistence type="predicted"/>
<reference evidence="2 3" key="1">
    <citation type="journal article" date="2011" name="J. Bacteriol.">
        <title>Genome sequence of 'Pedosphaera parvula' Ellin514, an aerobic Verrucomicrobial isolate from pasture soil.</title>
        <authorList>
            <person name="Kant R."/>
            <person name="van Passel M.W."/>
            <person name="Sangwan P."/>
            <person name="Palva A."/>
            <person name="Lucas S."/>
            <person name="Copeland A."/>
            <person name="Lapidus A."/>
            <person name="Glavina Del Rio T."/>
            <person name="Dalin E."/>
            <person name="Tice H."/>
            <person name="Bruce D."/>
            <person name="Goodwin L."/>
            <person name="Pitluck S."/>
            <person name="Chertkov O."/>
            <person name="Larimer F.W."/>
            <person name="Land M.L."/>
            <person name="Hauser L."/>
            <person name="Brettin T.S."/>
            <person name="Detter J.C."/>
            <person name="Han S."/>
            <person name="de Vos W.M."/>
            <person name="Janssen P.H."/>
            <person name="Smidt H."/>
        </authorList>
    </citation>
    <scope>NUCLEOTIDE SEQUENCE [LARGE SCALE GENOMIC DNA]</scope>
    <source>
        <strain evidence="2 3">Ellin514</strain>
    </source>
</reference>
<evidence type="ECO:0000313" key="3">
    <source>
        <dbReference type="Proteomes" id="UP000003688"/>
    </source>
</evidence>
<name>B9XP50_PEDPL</name>